<protein>
    <submittedName>
        <fullName evidence="1">Uncharacterized protein</fullName>
    </submittedName>
</protein>
<proteinExistence type="predicted"/>
<feature type="non-terminal residue" evidence="1">
    <location>
        <position position="1"/>
    </location>
</feature>
<gene>
    <name evidence="1" type="ORF">S06H3_15434</name>
</gene>
<dbReference type="AlphaFoldDB" id="X1KTW0"/>
<reference evidence="1" key="1">
    <citation type="journal article" date="2014" name="Front. Microbiol.">
        <title>High frequency of phylogenetically diverse reductive dehalogenase-homologous genes in deep subseafloor sedimentary metagenomes.</title>
        <authorList>
            <person name="Kawai M."/>
            <person name="Futagami T."/>
            <person name="Toyoda A."/>
            <person name="Takaki Y."/>
            <person name="Nishi S."/>
            <person name="Hori S."/>
            <person name="Arai W."/>
            <person name="Tsubouchi T."/>
            <person name="Morono Y."/>
            <person name="Uchiyama I."/>
            <person name="Ito T."/>
            <person name="Fujiyama A."/>
            <person name="Inagaki F."/>
            <person name="Takami H."/>
        </authorList>
    </citation>
    <scope>NUCLEOTIDE SEQUENCE</scope>
    <source>
        <strain evidence="1">Expedition CK06-06</strain>
    </source>
</reference>
<name>X1KTW0_9ZZZZ</name>
<evidence type="ECO:0000313" key="1">
    <source>
        <dbReference type="EMBL" id="GAI10133.1"/>
    </source>
</evidence>
<dbReference type="EMBL" id="BARV01007597">
    <property type="protein sequence ID" value="GAI10133.1"/>
    <property type="molecule type" value="Genomic_DNA"/>
</dbReference>
<organism evidence="1">
    <name type="scientific">marine sediment metagenome</name>
    <dbReference type="NCBI Taxonomy" id="412755"/>
    <lineage>
        <taxon>unclassified sequences</taxon>
        <taxon>metagenomes</taxon>
        <taxon>ecological metagenomes</taxon>
    </lineage>
</organism>
<sequence>GQCSSNKPKYCNNGDLVNKCSTCGCLSGQQCAITGNCVILVTITRYYDVCWDYDCSAKYPPYPKLSESQKPNNLRVFRYLKATGIVDILVIFLYAHDLLPEEKINILKRPESDGSSLRYVAKWYKDEAEKYGVNLDIRIDFSETQSKVPEEYIIRSYEESFRNYPTEYVKRNFSRVKDYDIFVPLYYDSSFISFANHVSGENSFEIFATQPFPGSFTLPNPRTFAHELSHLFGASDKYTCLEVAASSESCVYAKENGYGCWIESENPAELGRDIMCHRVPDYYSSGEWVFGQPSLKKEAAPSNPFPSGSGGLVIIEATAKEIGWYDADDDGVLEINDPCPFNRLNDCF</sequence>
<comment type="caution">
    <text evidence="1">The sequence shown here is derived from an EMBL/GenBank/DDBJ whole genome shotgun (WGS) entry which is preliminary data.</text>
</comment>
<accession>X1KTW0</accession>